<dbReference type="Gene3D" id="3.30.200.20">
    <property type="entry name" value="Phosphorylase Kinase, domain 1"/>
    <property type="match status" value="1"/>
</dbReference>
<dbReference type="PANTHER" id="PTHR46008:SF25">
    <property type="entry name" value="PROTEIN KINASE DOMAIN-CONTAINING PROTEIN"/>
    <property type="match status" value="1"/>
</dbReference>
<evidence type="ECO:0000256" key="1">
    <source>
        <dbReference type="ARBA" id="ARBA00004167"/>
    </source>
</evidence>
<evidence type="ECO:0000256" key="13">
    <source>
        <dbReference type="SAM" id="SignalP"/>
    </source>
</evidence>
<dbReference type="PROSITE" id="PS00107">
    <property type="entry name" value="PROTEIN_KINASE_ATP"/>
    <property type="match status" value="1"/>
</dbReference>
<dbReference type="Pfam" id="PF07714">
    <property type="entry name" value="PK_Tyr_Ser-Thr"/>
    <property type="match status" value="1"/>
</dbReference>
<evidence type="ECO:0000256" key="3">
    <source>
        <dbReference type="ARBA" id="ARBA00022679"/>
    </source>
</evidence>
<evidence type="ECO:0000256" key="5">
    <source>
        <dbReference type="ARBA" id="ARBA00022729"/>
    </source>
</evidence>
<evidence type="ECO:0000256" key="11">
    <source>
        <dbReference type="ARBA" id="ARBA00023180"/>
    </source>
</evidence>
<evidence type="ECO:0000256" key="7">
    <source>
        <dbReference type="ARBA" id="ARBA00022777"/>
    </source>
</evidence>
<keyword evidence="16" id="KW-1185">Reference proteome</keyword>
<evidence type="ECO:0000256" key="9">
    <source>
        <dbReference type="ARBA" id="ARBA00022989"/>
    </source>
</evidence>
<keyword evidence="5 13" id="KW-0732">Signal</keyword>
<keyword evidence="9" id="KW-1133">Transmembrane helix</keyword>
<name>A0AAV8DUG0_9POAL</name>
<comment type="subcellular location">
    <subcellularLocation>
        <location evidence="1">Membrane</location>
        <topology evidence="1">Single-pass membrane protein</topology>
    </subcellularLocation>
</comment>
<keyword evidence="2" id="KW-0723">Serine/threonine-protein kinase</keyword>
<protein>
    <submittedName>
        <fullName evidence="15">Wall-associated kinase family protein</fullName>
    </submittedName>
</protein>
<feature type="chain" id="PRO_5044012338" evidence="13">
    <location>
        <begin position="28"/>
        <end position="633"/>
    </location>
</feature>
<dbReference type="GO" id="GO:0004674">
    <property type="term" value="F:protein serine/threonine kinase activity"/>
    <property type="evidence" value="ECO:0007669"/>
    <property type="project" value="UniProtKB-KW"/>
</dbReference>
<dbReference type="AlphaFoldDB" id="A0AAV8DUG0"/>
<dbReference type="PROSITE" id="PS00108">
    <property type="entry name" value="PROTEIN_KINASE_ST"/>
    <property type="match status" value="1"/>
</dbReference>
<dbReference type="InterPro" id="IPR017441">
    <property type="entry name" value="Protein_kinase_ATP_BS"/>
</dbReference>
<proteinExistence type="predicted"/>
<dbReference type="PANTHER" id="PTHR46008">
    <property type="entry name" value="LEAF RUST 10 DISEASE-RESISTANCE LOCUS RECEPTOR-LIKE PROTEIN KINASE-LIKE 1.4"/>
    <property type="match status" value="1"/>
</dbReference>
<dbReference type="EMBL" id="JAMFTS010000003">
    <property type="protein sequence ID" value="KAJ4771655.1"/>
    <property type="molecule type" value="Genomic_DNA"/>
</dbReference>
<sequence>MGKSVKFFAKCLLFALVVSYGATGVGAKRCPPCGTTPVPFPFSTDRSCGDSSYKIRCSADTSTLFFDTLNYSYTIKTICPSVQNLIILPPTLKKDSCISSDFTAQGFNLDKSLPFTVSSRNTVMVYNCSSVLLSSPLNCSSNSLCQVYSNFSGSDLPDCRALPFCCTIDHGNYAYSISLTEKSCSVYRSFVDLNTTQPLDKWLTRSGVALQWALPREPVCQTQEDCEDGSNTTCTTDTTSPGGAVKRCFCKKPFVWNPISGVCVQNNTGCSGHCEVSFHVPLITGLTLSLTVSLVVGILVFMRQRQTALEKDRKALEREKILNLNNTTGRPVKYFTSREMKHATNNFSGNNLVGAGGSGEVYRGVLQDGVVIAVKCAKFGNTKSTDQVLNEVRILSQVNHRNLVRLLGCCVDLDQPLMVYEFIPNGTLADHLHGSLSPLSWHHRLSIAHQTAAALAYLHFSAMPRIYHRDVKSSNILLDENLNAKVSDFGLSRQATPDLSHISTCAQGTLGYLDPEYFRNYQLTDKSDVYSFGVVLLELLTSQKAIDFTRAPDDINLRDYMQGLVEEDRLMEAVDPKIKSGATQLDLDSMKALGLLALSCLEEKRQNRPSMKEVAEEIEFIITLLSDGVDQIN</sequence>
<evidence type="ECO:0000313" key="16">
    <source>
        <dbReference type="Proteomes" id="UP001140206"/>
    </source>
</evidence>
<keyword evidence="8 12" id="KW-0067">ATP-binding</keyword>
<dbReference type="Gene3D" id="1.10.510.10">
    <property type="entry name" value="Transferase(Phosphotransferase) domain 1"/>
    <property type="match status" value="1"/>
</dbReference>
<feature type="binding site" evidence="12">
    <location>
        <position position="375"/>
    </location>
    <ligand>
        <name>ATP</name>
        <dbReference type="ChEBI" id="CHEBI:30616"/>
    </ligand>
</feature>
<dbReference type="FunFam" id="3.30.200.20:FF:000162">
    <property type="entry name" value="Adenine nucleotide alpha hydrolase-like domain kinase"/>
    <property type="match status" value="1"/>
</dbReference>
<gene>
    <name evidence="15" type="ORF">LUZ62_055912</name>
</gene>
<organism evidence="15 16">
    <name type="scientific">Rhynchospora pubera</name>
    <dbReference type="NCBI Taxonomy" id="906938"/>
    <lineage>
        <taxon>Eukaryota</taxon>
        <taxon>Viridiplantae</taxon>
        <taxon>Streptophyta</taxon>
        <taxon>Embryophyta</taxon>
        <taxon>Tracheophyta</taxon>
        <taxon>Spermatophyta</taxon>
        <taxon>Magnoliopsida</taxon>
        <taxon>Liliopsida</taxon>
        <taxon>Poales</taxon>
        <taxon>Cyperaceae</taxon>
        <taxon>Cyperoideae</taxon>
        <taxon>Rhynchosporeae</taxon>
        <taxon>Rhynchospora</taxon>
    </lineage>
</organism>
<dbReference type="CDD" id="cd14066">
    <property type="entry name" value="STKc_IRAK"/>
    <property type="match status" value="1"/>
</dbReference>
<evidence type="ECO:0000256" key="4">
    <source>
        <dbReference type="ARBA" id="ARBA00022692"/>
    </source>
</evidence>
<feature type="domain" description="Protein kinase" evidence="14">
    <location>
        <begin position="347"/>
        <end position="621"/>
    </location>
</feature>
<keyword evidence="11" id="KW-0325">Glycoprotein</keyword>
<reference evidence="15" key="1">
    <citation type="submission" date="2022-08" db="EMBL/GenBank/DDBJ databases">
        <authorList>
            <person name="Marques A."/>
        </authorList>
    </citation>
    <scope>NUCLEOTIDE SEQUENCE</scope>
    <source>
        <strain evidence="15">RhyPub2mFocal</strain>
        <tissue evidence="15">Leaves</tissue>
    </source>
</reference>
<evidence type="ECO:0000256" key="10">
    <source>
        <dbReference type="ARBA" id="ARBA00023136"/>
    </source>
</evidence>
<dbReference type="SUPFAM" id="SSF56112">
    <property type="entry name" value="Protein kinase-like (PK-like)"/>
    <property type="match status" value="1"/>
</dbReference>
<dbReference type="SMART" id="SM00220">
    <property type="entry name" value="S_TKc"/>
    <property type="match status" value="1"/>
</dbReference>
<feature type="signal peptide" evidence="13">
    <location>
        <begin position="1"/>
        <end position="27"/>
    </location>
</feature>
<dbReference type="InterPro" id="IPR008271">
    <property type="entry name" value="Ser/Thr_kinase_AS"/>
</dbReference>
<evidence type="ECO:0000256" key="2">
    <source>
        <dbReference type="ARBA" id="ARBA00022527"/>
    </source>
</evidence>
<dbReference type="GO" id="GO:0005886">
    <property type="term" value="C:plasma membrane"/>
    <property type="evidence" value="ECO:0007669"/>
    <property type="project" value="UniProtKB-ARBA"/>
</dbReference>
<keyword evidence="4" id="KW-0812">Transmembrane</keyword>
<dbReference type="InterPro" id="IPR001245">
    <property type="entry name" value="Ser-Thr/Tyr_kinase_cat_dom"/>
</dbReference>
<accession>A0AAV8DUG0</accession>
<comment type="caution">
    <text evidence="15">The sequence shown here is derived from an EMBL/GenBank/DDBJ whole genome shotgun (WGS) entry which is preliminary data.</text>
</comment>
<keyword evidence="10" id="KW-0472">Membrane</keyword>
<dbReference type="FunFam" id="1.10.510.10:FF:000161">
    <property type="entry name" value="Wall-associated receptor kinase-like 20"/>
    <property type="match status" value="1"/>
</dbReference>
<evidence type="ECO:0000256" key="12">
    <source>
        <dbReference type="PROSITE-ProRule" id="PRU10141"/>
    </source>
</evidence>
<keyword evidence="3" id="KW-0808">Transferase</keyword>
<dbReference type="InterPro" id="IPR000719">
    <property type="entry name" value="Prot_kinase_dom"/>
</dbReference>
<evidence type="ECO:0000256" key="6">
    <source>
        <dbReference type="ARBA" id="ARBA00022741"/>
    </source>
</evidence>
<keyword evidence="6 12" id="KW-0547">Nucleotide-binding</keyword>
<dbReference type="Proteomes" id="UP001140206">
    <property type="component" value="Chromosome 3"/>
</dbReference>
<evidence type="ECO:0000259" key="14">
    <source>
        <dbReference type="PROSITE" id="PS50011"/>
    </source>
</evidence>
<dbReference type="InterPro" id="IPR011009">
    <property type="entry name" value="Kinase-like_dom_sf"/>
</dbReference>
<dbReference type="GO" id="GO:0005524">
    <property type="term" value="F:ATP binding"/>
    <property type="evidence" value="ECO:0007669"/>
    <property type="project" value="UniProtKB-UniRule"/>
</dbReference>
<dbReference type="PROSITE" id="PS50011">
    <property type="entry name" value="PROTEIN_KINASE_DOM"/>
    <property type="match status" value="1"/>
</dbReference>
<keyword evidence="7 15" id="KW-0418">Kinase</keyword>
<evidence type="ECO:0000256" key="8">
    <source>
        <dbReference type="ARBA" id="ARBA00022840"/>
    </source>
</evidence>
<evidence type="ECO:0000313" key="15">
    <source>
        <dbReference type="EMBL" id="KAJ4771655.1"/>
    </source>
</evidence>